<keyword evidence="6" id="KW-1185">Reference proteome</keyword>
<dbReference type="InterPro" id="IPR002110">
    <property type="entry name" value="Ankyrin_rpt"/>
</dbReference>
<dbReference type="SUPFAM" id="SSF48403">
    <property type="entry name" value="Ankyrin repeat"/>
    <property type="match status" value="2"/>
</dbReference>
<feature type="repeat" description="ANK" evidence="3">
    <location>
        <begin position="359"/>
        <end position="391"/>
    </location>
</feature>
<dbReference type="GO" id="GO:0045944">
    <property type="term" value="P:positive regulation of transcription by RNA polymerase II"/>
    <property type="evidence" value="ECO:0007669"/>
    <property type="project" value="TreeGrafter"/>
</dbReference>
<feature type="region of interest" description="Disordered" evidence="4">
    <location>
        <begin position="202"/>
        <end position="221"/>
    </location>
</feature>
<evidence type="ECO:0000256" key="3">
    <source>
        <dbReference type="PROSITE-ProRule" id="PRU00023"/>
    </source>
</evidence>
<dbReference type="PANTHER" id="PTHR24193:SF122">
    <property type="entry name" value="ANKYRIN REPEAT DOMAIN-CONTAINING PROTEIN 23"/>
    <property type="match status" value="1"/>
</dbReference>
<name>A0AAE1LQN9_9NEOP</name>
<feature type="compositionally biased region" description="Basic and acidic residues" evidence="4">
    <location>
        <begin position="207"/>
        <end position="220"/>
    </location>
</feature>
<protein>
    <submittedName>
        <fullName evidence="5">Ankyrin repeat, PH and SEC7 domain containing protein secG</fullName>
    </submittedName>
</protein>
<keyword evidence="2 3" id="KW-0040">ANK repeat</keyword>
<reference evidence="5" key="1">
    <citation type="submission" date="2021-07" db="EMBL/GenBank/DDBJ databases">
        <authorList>
            <person name="Catto M.A."/>
            <person name="Jacobson A."/>
            <person name="Kennedy G."/>
            <person name="Labadie P."/>
            <person name="Hunt B.G."/>
            <person name="Srinivasan R."/>
        </authorList>
    </citation>
    <scope>NUCLEOTIDE SEQUENCE</scope>
    <source>
        <strain evidence="5">PL_HMW_Pooled</strain>
        <tissue evidence="5">Head</tissue>
    </source>
</reference>
<dbReference type="GO" id="GO:0005634">
    <property type="term" value="C:nucleus"/>
    <property type="evidence" value="ECO:0007669"/>
    <property type="project" value="TreeGrafter"/>
</dbReference>
<dbReference type="SMART" id="SM00248">
    <property type="entry name" value="ANK"/>
    <property type="match status" value="11"/>
</dbReference>
<dbReference type="PANTHER" id="PTHR24193">
    <property type="entry name" value="ANKYRIN REPEAT PROTEIN"/>
    <property type="match status" value="1"/>
</dbReference>
<sequence length="742" mass="82357">MSTFTESDSSSPVDISPMTSTANMSWEERLYIAISQGDTRTVRSLVDRGVNVNSTHPSGRTPLGAAAHLGNIEILRMLLEPVLNPISQETLHKSKKGSRRYEAETGSWCGGTSPKARKSTTVAAEKRVKAARHSYEIQGTNLSPCSACRQDSLSSDEEVFDFRRDGLKTRQRHSKGQRDMTKTKSDVNEPIFTSDFQSKNNCFSGSEEARQRVNEREKSESNQGYYIVVHNEYSPTKDKSDDKCGNNVCDVSVKEPVTPDDMDNLEWDSELQPEEFNSPVDDSTNSDSWVDLYRWYADYLAQSCAVDRSMQDRTSLHIDVNQLDMYRRGAMHYAAEQGNLEVLHILLRAGCSVDIGDSDDVTPLHLAAARDNPEAVALLINCGAKVNRKSIDGTGPLHMAAARGFIETANILLKHGASVNALDRSDRTPLLLAVSRGLEDMVKLLISHGAKVNVEDILGYTPLCQAVWQQEKEIVSLLLAAGAKLTHSDRLLHCAILHRCPDIARLLISAGSIVNLRDDSGDTPLILAARSGQIDVVNLLLYNGAMASYPNGLTGSTPLHEAVECLRPAQYRILKEILLCLLRHKGPTGLLDVESSSTYDTPLVRALIHDKDHAMILLIQHGADVNVLQEHTPIVSEEYLKKRPNRLVIGQLMVCAGLNLWKWLRNLDPKHEKYPDDSVAAWISAMKFNPMSLAGLARLSYRHFHGEDLYKAVETSGLPVTLKKFIMLEDIVNLDEYALSIY</sequence>
<dbReference type="GO" id="GO:0000976">
    <property type="term" value="F:transcription cis-regulatory region binding"/>
    <property type="evidence" value="ECO:0007669"/>
    <property type="project" value="TreeGrafter"/>
</dbReference>
<dbReference type="PRINTS" id="PR01415">
    <property type="entry name" value="ANKYRIN"/>
</dbReference>
<dbReference type="Pfam" id="PF12796">
    <property type="entry name" value="Ank_2"/>
    <property type="match status" value="2"/>
</dbReference>
<feature type="repeat" description="ANK" evidence="3">
    <location>
        <begin position="326"/>
        <end position="358"/>
    </location>
</feature>
<comment type="caution">
    <text evidence="5">The sequence shown here is derived from an EMBL/GenBank/DDBJ whole genome shotgun (WGS) entry which is preliminary data.</text>
</comment>
<feature type="repeat" description="ANK" evidence="3">
    <location>
        <begin position="520"/>
        <end position="552"/>
    </location>
</feature>
<dbReference type="Proteomes" id="UP001219518">
    <property type="component" value="Unassembled WGS sequence"/>
</dbReference>
<organism evidence="5 6">
    <name type="scientific">Frankliniella fusca</name>
    <dbReference type="NCBI Taxonomy" id="407009"/>
    <lineage>
        <taxon>Eukaryota</taxon>
        <taxon>Metazoa</taxon>
        <taxon>Ecdysozoa</taxon>
        <taxon>Arthropoda</taxon>
        <taxon>Hexapoda</taxon>
        <taxon>Insecta</taxon>
        <taxon>Pterygota</taxon>
        <taxon>Neoptera</taxon>
        <taxon>Paraneoptera</taxon>
        <taxon>Thysanoptera</taxon>
        <taxon>Terebrantia</taxon>
        <taxon>Thripoidea</taxon>
        <taxon>Thripidae</taxon>
        <taxon>Frankliniella</taxon>
    </lineage>
</organism>
<gene>
    <name evidence="5" type="ORF">KUF71_015663</name>
</gene>
<dbReference type="Pfam" id="PF00023">
    <property type="entry name" value="Ank"/>
    <property type="match status" value="1"/>
</dbReference>
<evidence type="ECO:0000313" key="6">
    <source>
        <dbReference type="Proteomes" id="UP001219518"/>
    </source>
</evidence>
<dbReference type="Gene3D" id="1.25.40.20">
    <property type="entry name" value="Ankyrin repeat-containing domain"/>
    <property type="match status" value="4"/>
</dbReference>
<dbReference type="Pfam" id="PF13637">
    <property type="entry name" value="Ank_4"/>
    <property type="match status" value="1"/>
</dbReference>
<reference evidence="5" key="2">
    <citation type="journal article" date="2023" name="BMC Genomics">
        <title>Pest status, molecular evolution, and epigenetic factors derived from the genome assembly of Frankliniella fusca, a thysanopteran phytovirus vector.</title>
        <authorList>
            <person name="Catto M.A."/>
            <person name="Labadie P.E."/>
            <person name="Jacobson A.L."/>
            <person name="Kennedy G.G."/>
            <person name="Srinivasan R."/>
            <person name="Hunt B.G."/>
        </authorList>
    </citation>
    <scope>NUCLEOTIDE SEQUENCE</scope>
    <source>
        <strain evidence="5">PL_HMW_Pooled</strain>
    </source>
</reference>
<feature type="repeat" description="ANK" evidence="3">
    <location>
        <begin position="458"/>
        <end position="490"/>
    </location>
</feature>
<dbReference type="InterPro" id="IPR036770">
    <property type="entry name" value="Ankyrin_rpt-contain_sf"/>
</dbReference>
<feature type="repeat" description="ANK" evidence="3">
    <location>
        <begin position="425"/>
        <end position="457"/>
    </location>
</feature>
<keyword evidence="1" id="KW-0677">Repeat</keyword>
<dbReference type="EMBL" id="JAHWGI010001285">
    <property type="protein sequence ID" value="KAK3927379.1"/>
    <property type="molecule type" value="Genomic_DNA"/>
</dbReference>
<dbReference type="InterPro" id="IPR050663">
    <property type="entry name" value="Ankyrin-SOCS_Box"/>
</dbReference>
<feature type="region of interest" description="Disordered" evidence="4">
    <location>
        <begin position="90"/>
        <end position="121"/>
    </location>
</feature>
<feature type="repeat" description="ANK" evidence="3">
    <location>
        <begin position="392"/>
        <end position="424"/>
    </location>
</feature>
<dbReference type="PROSITE" id="PS50297">
    <property type="entry name" value="ANK_REP_REGION"/>
    <property type="match status" value="7"/>
</dbReference>
<feature type="region of interest" description="Disordered" evidence="4">
    <location>
        <begin position="1"/>
        <end position="20"/>
    </location>
</feature>
<dbReference type="PROSITE" id="PS50088">
    <property type="entry name" value="ANK_REPEAT"/>
    <property type="match status" value="7"/>
</dbReference>
<feature type="repeat" description="ANK" evidence="3">
    <location>
        <begin position="58"/>
        <end position="80"/>
    </location>
</feature>
<evidence type="ECO:0000256" key="4">
    <source>
        <dbReference type="SAM" id="MobiDB-lite"/>
    </source>
</evidence>
<accession>A0AAE1LQN9</accession>
<evidence type="ECO:0000313" key="5">
    <source>
        <dbReference type="EMBL" id="KAK3927379.1"/>
    </source>
</evidence>
<dbReference type="AlphaFoldDB" id="A0AAE1LQN9"/>
<evidence type="ECO:0000256" key="2">
    <source>
        <dbReference type="ARBA" id="ARBA00023043"/>
    </source>
</evidence>
<evidence type="ECO:0000256" key="1">
    <source>
        <dbReference type="ARBA" id="ARBA00022737"/>
    </source>
</evidence>
<proteinExistence type="predicted"/>